<feature type="domain" description="DNA mismatch repair proteins mutS family" evidence="11">
    <location>
        <begin position="736"/>
        <end position="752"/>
    </location>
</feature>
<keyword evidence="5 9" id="KW-0067">ATP-binding</keyword>
<comment type="function">
    <text evidence="8 9">This protein is involved in the repair of mismatches in DNA. It is possible that it carries out the mismatch recognition step. This protein has a weak ATPase activity.</text>
</comment>
<dbReference type="GO" id="GO:0140664">
    <property type="term" value="F:ATP-dependent DNA damage sensor activity"/>
    <property type="evidence" value="ECO:0007669"/>
    <property type="project" value="InterPro"/>
</dbReference>
<evidence type="ECO:0000313" key="12">
    <source>
        <dbReference type="EMBL" id="SCW74760.1"/>
    </source>
</evidence>
<reference evidence="13" key="1">
    <citation type="submission" date="2016-10" db="EMBL/GenBank/DDBJ databases">
        <authorList>
            <person name="Varghese N."/>
            <person name="Submissions S."/>
        </authorList>
    </citation>
    <scope>NUCLEOTIDE SEQUENCE [LARGE SCALE GENOMIC DNA]</scope>
    <source>
        <strain evidence="13">CGMCC 1.3431</strain>
    </source>
</reference>
<evidence type="ECO:0000256" key="9">
    <source>
        <dbReference type="HAMAP-Rule" id="MF_00096"/>
    </source>
</evidence>
<dbReference type="GO" id="GO:0003684">
    <property type="term" value="F:damaged DNA binding"/>
    <property type="evidence" value="ECO:0007669"/>
    <property type="project" value="UniProtKB-UniRule"/>
</dbReference>
<dbReference type="InterPro" id="IPR005748">
    <property type="entry name" value="DNA_mismatch_repair_MutS"/>
</dbReference>
<dbReference type="SMART" id="SM00534">
    <property type="entry name" value="MUTSac"/>
    <property type="match status" value="1"/>
</dbReference>
<protein>
    <recommendedName>
        <fullName evidence="2 9">DNA mismatch repair protein MutS</fullName>
    </recommendedName>
</protein>
<dbReference type="PANTHER" id="PTHR11361">
    <property type="entry name" value="DNA MISMATCH REPAIR PROTEIN MUTS FAMILY MEMBER"/>
    <property type="match status" value="1"/>
</dbReference>
<dbReference type="HAMAP" id="MF_00096">
    <property type="entry name" value="MutS"/>
    <property type="match status" value="1"/>
</dbReference>
<dbReference type="Gene3D" id="3.40.50.300">
    <property type="entry name" value="P-loop containing nucleotide triphosphate hydrolases"/>
    <property type="match status" value="1"/>
</dbReference>
<dbReference type="Gene3D" id="3.40.1170.10">
    <property type="entry name" value="DNA repair protein MutS, domain I"/>
    <property type="match status" value="1"/>
</dbReference>
<dbReference type="SUPFAM" id="SSF52540">
    <property type="entry name" value="P-loop containing nucleoside triphosphate hydrolases"/>
    <property type="match status" value="1"/>
</dbReference>
<sequence>MNAPQTLTPDATVPNVEGATPVMAQYIQLKAQYPDALLLMRMGDFYEIFFEDAVIASAALSLALTKRGQFQGKDIPLAGVPAHAADAYIAKLIRLGHRVAVCDQLEDPAEAKKRGSKAIVKRGITRVVTPGTLTEDTLLEERGANRLVALSSRGGVLALAAVELSTGDVEVLEVAPEQLGVQLSALRPSESLVADRLIQDEAIYPLLKMYGGVIQPQPASLCDPTSGEARLLKLYGVSTLDGFGAFSPAEVSALGLLAAYIDLTQAGKIPTLKPPARVISNNYLAIDAATRNSLEIDRTQQGKREGSLISALDMTVTSGGCRLLLNRLARPLYNPADINARLDTIEWLLPRRTLRETLRHLMRSLSDQARALSRLSLGRGSARDLCVITQALTISEALASQLNDARHQEHDDLAGDPPAIPQEIDGIISALVPSLPLSQLRDKLARAVVEEPPLKLSDGGFIRPGFNADLDEARALRDDSRQIILALEQRLAAETGIAIRIKFNNVLGYFIELSAKLAEQLQAQDTERQFIHRQSLANQVRFVTTELIELDGRIQRAAQQGQALELDIFEQLREEVRLAAAEIQGGHDAICALDVAVANACWAEDWDAVRPVVDDSLRLEISRGRHPVVAAALKSQGKPFTPNDVDLDASGAHAARLSLVTGPNMAGKSTYLRQNALLIIMAQAGLFVPAKSMHLGVVDKLFSRVGAGDDLAQGRSTFMMEMVETAAILTQASERSFIILDEIGRGTATYDGLAIAWASAENLHEVIKARTLFATHYHELSRLEERMKHLNNLSLTAHEHNGELIFLHEARKGSADRSYGVQVARLAGMPPAVVSRARDILTRLEEENQTQLKLDDLPLFSASRTPEPASFAPSKVETMLRSVNPDDLSPKEALELIYNLHKLL</sequence>
<evidence type="ECO:0000256" key="4">
    <source>
        <dbReference type="ARBA" id="ARBA00022763"/>
    </source>
</evidence>
<dbReference type="InterPro" id="IPR016151">
    <property type="entry name" value="DNA_mismatch_repair_MutS_N"/>
</dbReference>
<dbReference type="GO" id="GO:0030983">
    <property type="term" value="F:mismatched DNA binding"/>
    <property type="evidence" value="ECO:0007669"/>
    <property type="project" value="InterPro"/>
</dbReference>
<dbReference type="Gene3D" id="1.10.1420.10">
    <property type="match status" value="2"/>
</dbReference>
<accession>A0A1G4SZY7</accession>
<keyword evidence="4 9" id="KW-0227">DNA damage</keyword>
<dbReference type="PROSITE" id="PS00486">
    <property type="entry name" value="DNA_MISMATCH_REPAIR_2"/>
    <property type="match status" value="1"/>
</dbReference>
<dbReference type="Pfam" id="PF01624">
    <property type="entry name" value="MutS_I"/>
    <property type="match status" value="1"/>
</dbReference>
<dbReference type="Proteomes" id="UP000199150">
    <property type="component" value="Unassembled WGS sequence"/>
</dbReference>
<dbReference type="InterPro" id="IPR036678">
    <property type="entry name" value="MutS_con_dom_sf"/>
</dbReference>
<keyword evidence="3 9" id="KW-0547">Nucleotide-binding</keyword>
<dbReference type="InterPro" id="IPR027417">
    <property type="entry name" value="P-loop_NTPase"/>
</dbReference>
<keyword evidence="6 9" id="KW-0238">DNA-binding</keyword>
<dbReference type="Pfam" id="PF00488">
    <property type="entry name" value="MutS_V"/>
    <property type="match status" value="1"/>
</dbReference>
<dbReference type="SUPFAM" id="SSF55271">
    <property type="entry name" value="DNA repair protein MutS, domain I"/>
    <property type="match status" value="1"/>
</dbReference>
<dbReference type="InterPro" id="IPR007860">
    <property type="entry name" value="DNA_mmatch_repair_MutS_con_dom"/>
</dbReference>
<dbReference type="Pfam" id="PF05192">
    <property type="entry name" value="MutS_III"/>
    <property type="match status" value="1"/>
</dbReference>
<organism evidence="12 13">
    <name type="scientific">Asticcacaulis taihuensis</name>
    <dbReference type="NCBI Taxonomy" id="260084"/>
    <lineage>
        <taxon>Bacteria</taxon>
        <taxon>Pseudomonadati</taxon>
        <taxon>Pseudomonadota</taxon>
        <taxon>Alphaproteobacteria</taxon>
        <taxon>Caulobacterales</taxon>
        <taxon>Caulobacteraceae</taxon>
        <taxon>Asticcacaulis</taxon>
    </lineage>
</organism>
<dbReference type="NCBIfam" id="TIGR01070">
    <property type="entry name" value="mutS1"/>
    <property type="match status" value="1"/>
</dbReference>
<dbReference type="InterPro" id="IPR045076">
    <property type="entry name" value="MutS"/>
</dbReference>
<dbReference type="InterPro" id="IPR000432">
    <property type="entry name" value="DNA_mismatch_repair_MutS_C"/>
</dbReference>
<dbReference type="GO" id="GO:0005829">
    <property type="term" value="C:cytosol"/>
    <property type="evidence" value="ECO:0007669"/>
    <property type="project" value="TreeGrafter"/>
</dbReference>
<dbReference type="Gene3D" id="3.30.420.110">
    <property type="entry name" value="MutS, connector domain"/>
    <property type="match status" value="1"/>
</dbReference>
<dbReference type="InterPro" id="IPR007695">
    <property type="entry name" value="DNA_mismatch_repair_MutS-lik_N"/>
</dbReference>
<comment type="similarity">
    <text evidence="1 9 10">Belongs to the DNA mismatch repair MutS family.</text>
</comment>
<dbReference type="FunFam" id="3.40.1170.10:FF:000001">
    <property type="entry name" value="DNA mismatch repair protein MutS"/>
    <property type="match status" value="1"/>
</dbReference>
<evidence type="ECO:0000256" key="1">
    <source>
        <dbReference type="ARBA" id="ARBA00006271"/>
    </source>
</evidence>
<dbReference type="InterPro" id="IPR007861">
    <property type="entry name" value="DNA_mismatch_repair_MutS_clamp"/>
</dbReference>
<dbReference type="Gene3D" id="6.10.140.430">
    <property type="match status" value="1"/>
</dbReference>
<evidence type="ECO:0000313" key="13">
    <source>
        <dbReference type="Proteomes" id="UP000199150"/>
    </source>
</evidence>
<evidence type="ECO:0000256" key="8">
    <source>
        <dbReference type="ARBA" id="ARBA00024647"/>
    </source>
</evidence>
<dbReference type="InterPro" id="IPR036187">
    <property type="entry name" value="DNA_mismatch_repair_MutS_sf"/>
</dbReference>
<dbReference type="NCBIfam" id="NF003810">
    <property type="entry name" value="PRK05399.1"/>
    <property type="match status" value="1"/>
</dbReference>
<dbReference type="EMBL" id="FMTS01000006">
    <property type="protein sequence ID" value="SCW74760.1"/>
    <property type="molecule type" value="Genomic_DNA"/>
</dbReference>
<evidence type="ECO:0000256" key="2">
    <source>
        <dbReference type="ARBA" id="ARBA00021982"/>
    </source>
</evidence>
<evidence type="ECO:0000256" key="3">
    <source>
        <dbReference type="ARBA" id="ARBA00022741"/>
    </source>
</evidence>
<dbReference type="Pfam" id="PF05190">
    <property type="entry name" value="MutS_IV"/>
    <property type="match status" value="1"/>
</dbReference>
<dbReference type="InterPro" id="IPR017261">
    <property type="entry name" value="DNA_mismatch_repair_MutS/MSH"/>
</dbReference>
<dbReference type="GO" id="GO:0006298">
    <property type="term" value="P:mismatch repair"/>
    <property type="evidence" value="ECO:0007669"/>
    <property type="project" value="UniProtKB-UniRule"/>
</dbReference>
<dbReference type="PANTHER" id="PTHR11361:SF34">
    <property type="entry name" value="DNA MISMATCH REPAIR PROTEIN MSH1, MITOCHONDRIAL"/>
    <property type="match status" value="1"/>
</dbReference>
<evidence type="ECO:0000256" key="7">
    <source>
        <dbReference type="ARBA" id="ARBA00023204"/>
    </source>
</evidence>
<keyword evidence="7 9" id="KW-0234">DNA repair</keyword>
<dbReference type="OrthoDB" id="9802448at2"/>
<dbReference type="Pfam" id="PF05188">
    <property type="entry name" value="MutS_II"/>
    <property type="match status" value="1"/>
</dbReference>
<dbReference type="SUPFAM" id="SSF48334">
    <property type="entry name" value="DNA repair protein MutS, domain III"/>
    <property type="match status" value="1"/>
</dbReference>
<dbReference type="RefSeq" id="WP_090649810.1">
    <property type="nucleotide sequence ID" value="NZ_CBCRYE010000005.1"/>
</dbReference>
<dbReference type="SMART" id="SM00533">
    <property type="entry name" value="MUTSd"/>
    <property type="match status" value="1"/>
</dbReference>
<keyword evidence="13" id="KW-1185">Reference proteome</keyword>
<evidence type="ECO:0000256" key="6">
    <source>
        <dbReference type="ARBA" id="ARBA00023125"/>
    </source>
</evidence>
<dbReference type="AlphaFoldDB" id="A0A1G4SZY7"/>
<dbReference type="STRING" id="260084.SAMN02927928_3080"/>
<dbReference type="InterPro" id="IPR007696">
    <property type="entry name" value="DNA_mismatch_repair_MutS_core"/>
</dbReference>
<dbReference type="PIRSF" id="PIRSF037677">
    <property type="entry name" value="DNA_mis_repair_Msh6"/>
    <property type="match status" value="1"/>
</dbReference>
<name>A0A1G4SZY7_9CAUL</name>
<feature type="binding site" evidence="9">
    <location>
        <begin position="662"/>
        <end position="669"/>
    </location>
    <ligand>
        <name>ATP</name>
        <dbReference type="ChEBI" id="CHEBI:30616"/>
    </ligand>
</feature>
<evidence type="ECO:0000259" key="11">
    <source>
        <dbReference type="PROSITE" id="PS00486"/>
    </source>
</evidence>
<evidence type="ECO:0000256" key="10">
    <source>
        <dbReference type="RuleBase" id="RU003756"/>
    </source>
</evidence>
<gene>
    <name evidence="9" type="primary">mutS</name>
    <name evidence="12" type="ORF">SAMN02927928_3080</name>
</gene>
<proteinExistence type="inferred from homology"/>
<evidence type="ECO:0000256" key="5">
    <source>
        <dbReference type="ARBA" id="ARBA00022840"/>
    </source>
</evidence>
<dbReference type="CDD" id="cd03284">
    <property type="entry name" value="ABC_MutS1"/>
    <property type="match status" value="1"/>
</dbReference>
<dbReference type="SUPFAM" id="SSF53150">
    <property type="entry name" value="DNA repair protein MutS, domain II"/>
    <property type="match status" value="1"/>
</dbReference>
<dbReference type="GO" id="GO:0005524">
    <property type="term" value="F:ATP binding"/>
    <property type="evidence" value="ECO:0007669"/>
    <property type="project" value="UniProtKB-UniRule"/>
</dbReference>